<dbReference type="SUPFAM" id="SSF109640">
    <property type="entry name" value="KRAB domain (Kruppel-associated box)"/>
    <property type="match status" value="1"/>
</dbReference>
<dbReference type="PROSITE" id="PS50805">
    <property type="entry name" value="KRAB"/>
    <property type="match status" value="1"/>
</dbReference>
<protein>
    <recommendedName>
        <fullName evidence="1">KRAB domain-containing protein</fullName>
    </recommendedName>
</protein>
<dbReference type="InParanoid" id="A0A7J8C8B9"/>
<name>A0A7J8C8B9_MOLMO</name>
<dbReference type="EMBL" id="JACASF010000021">
    <property type="protein sequence ID" value="KAF6407131.1"/>
    <property type="molecule type" value="Genomic_DNA"/>
</dbReference>
<dbReference type="InterPro" id="IPR001909">
    <property type="entry name" value="KRAB"/>
</dbReference>
<dbReference type="GO" id="GO:0006355">
    <property type="term" value="P:regulation of DNA-templated transcription"/>
    <property type="evidence" value="ECO:0007669"/>
    <property type="project" value="InterPro"/>
</dbReference>
<keyword evidence="3" id="KW-1185">Reference proteome</keyword>
<organism evidence="2 3">
    <name type="scientific">Molossus molossus</name>
    <name type="common">Pallas' mastiff bat</name>
    <name type="synonym">Vespertilio molossus</name>
    <dbReference type="NCBI Taxonomy" id="27622"/>
    <lineage>
        <taxon>Eukaryota</taxon>
        <taxon>Metazoa</taxon>
        <taxon>Chordata</taxon>
        <taxon>Craniata</taxon>
        <taxon>Vertebrata</taxon>
        <taxon>Euteleostomi</taxon>
        <taxon>Mammalia</taxon>
        <taxon>Eutheria</taxon>
        <taxon>Laurasiatheria</taxon>
        <taxon>Chiroptera</taxon>
        <taxon>Yangochiroptera</taxon>
        <taxon>Molossidae</taxon>
        <taxon>Molossus</taxon>
    </lineage>
</organism>
<dbReference type="AlphaFoldDB" id="A0A7J8C8B9"/>
<dbReference type="PANTHER" id="PTHR23232:SF133">
    <property type="entry name" value="RIKEN CDNA 1700020N01 GENE"/>
    <property type="match status" value="1"/>
</dbReference>
<gene>
    <name evidence="2" type="ORF">HJG59_009844</name>
</gene>
<evidence type="ECO:0000313" key="3">
    <source>
        <dbReference type="Proteomes" id="UP000550707"/>
    </source>
</evidence>
<proteinExistence type="predicted"/>
<dbReference type="SMART" id="SM00349">
    <property type="entry name" value="KRAB"/>
    <property type="match status" value="1"/>
</dbReference>
<dbReference type="Gene3D" id="6.10.140.140">
    <property type="match status" value="1"/>
</dbReference>
<dbReference type="CDD" id="cd07765">
    <property type="entry name" value="KRAB_A-box"/>
    <property type="match status" value="1"/>
</dbReference>
<dbReference type="InterPro" id="IPR050169">
    <property type="entry name" value="Krueppel_C2H2_ZnF"/>
</dbReference>
<comment type="caution">
    <text evidence="2">The sequence shown here is derived from an EMBL/GenBank/DDBJ whole genome shotgun (WGS) entry which is preliminary data.</text>
</comment>
<dbReference type="InterPro" id="IPR036051">
    <property type="entry name" value="KRAB_dom_sf"/>
</dbReference>
<accession>A0A7J8C8B9</accession>
<dbReference type="Proteomes" id="UP000550707">
    <property type="component" value="Unassembled WGS sequence"/>
</dbReference>
<evidence type="ECO:0000259" key="1">
    <source>
        <dbReference type="PROSITE" id="PS50805"/>
    </source>
</evidence>
<reference evidence="2 3" key="1">
    <citation type="journal article" date="2020" name="Nature">
        <title>Six reference-quality genomes reveal evolution of bat adaptations.</title>
        <authorList>
            <person name="Jebb D."/>
            <person name="Huang Z."/>
            <person name="Pippel M."/>
            <person name="Hughes G.M."/>
            <person name="Lavrichenko K."/>
            <person name="Devanna P."/>
            <person name="Winkler S."/>
            <person name="Jermiin L.S."/>
            <person name="Skirmuntt E.C."/>
            <person name="Katzourakis A."/>
            <person name="Burkitt-Gray L."/>
            <person name="Ray D.A."/>
            <person name="Sullivan K.A.M."/>
            <person name="Roscito J.G."/>
            <person name="Kirilenko B.M."/>
            <person name="Davalos L.M."/>
            <person name="Corthals A.P."/>
            <person name="Power M.L."/>
            <person name="Jones G."/>
            <person name="Ransome R.D."/>
            <person name="Dechmann D.K.N."/>
            <person name="Locatelli A.G."/>
            <person name="Puechmaille S.J."/>
            <person name="Fedrigo O."/>
            <person name="Jarvis E.D."/>
            <person name="Hiller M."/>
            <person name="Vernes S.C."/>
            <person name="Myers E.W."/>
            <person name="Teeling E.C."/>
        </authorList>
    </citation>
    <scope>NUCLEOTIDE SEQUENCE [LARGE SCALE GENOMIC DNA]</scope>
    <source>
        <strain evidence="2">MMolMol1</strain>
        <tissue evidence="2">Muscle</tissue>
    </source>
</reference>
<sequence length="122" mass="13727">MTIILKWKSCPHQCGEEEVINIEVTYGEPGRCLGVEHCGGGDYRVTFEDVAVYFSLEEWELLDEAMRRLYHDVMLENLAVITSLGCCHGSQNEEAPSELCDSLQGVLQVRTSKAEAVRDWGM</sequence>
<dbReference type="PANTHER" id="PTHR23232">
    <property type="entry name" value="KRAB DOMAIN C2H2 ZINC FINGER"/>
    <property type="match status" value="1"/>
</dbReference>
<evidence type="ECO:0000313" key="2">
    <source>
        <dbReference type="EMBL" id="KAF6407131.1"/>
    </source>
</evidence>
<feature type="domain" description="KRAB" evidence="1">
    <location>
        <begin position="45"/>
        <end position="122"/>
    </location>
</feature>
<dbReference type="Pfam" id="PF01352">
    <property type="entry name" value="KRAB"/>
    <property type="match status" value="1"/>
</dbReference>